<protein>
    <recommendedName>
        <fullName evidence="5">Secreted protein</fullName>
    </recommendedName>
</protein>
<name>A0AAD9Y9X8_COLKA</name>
<dbReference type="SUPFAM" id="SSF50969">
    <property type="entry name" value="YVTN repeat-like/Quinoprotein amine dehydrogenase"/>
    <property type="match status" value="1"/>
</dbReference>
<gene>
    <name evidence="3" type="ORF">CKAH01_17431</name>
</gene>
<feature type="region of interest" description="Disordered" evidence="1">
    <location>
        <begin position="222"/>
        <end position="247"/>
    </location>
</feature>
<comment type="caution">
    <text evidence="3">The sequence shown here is derived from an EMBL/GenBank/DDBJ whole genome shotgun (WGS) entry which is preliminary data.</text>
</comment>
<evidence type="ECO:0008006" key="5">
    <source>
        <dbReference type="Google" id="ProtNLM"/>
    </source>
</evidence>
<dbReference type="EMBL" id="VYYT01000229">
    <property type="protein sequence ID" value="KAK2754454.1"/>
    <property type="molecule type" value="Genomic_DNA"/>
</dbReference>
<dbReference type="Pfam" id="PF20055">
    <property type="entry name" value="DUF6454"/>
    <property type="match status" value="1"/>
</dbReference>
<proteinExistence type="predicted"/>
<evidence type="ECO:0000313" key="4">
    <source>
        <dbReference type="Proteomes" id="UP001281614"/>
    </source>
</evidence>
<evidence type="ECO:0000313" key="3">
    <source>
        <dbReference type="EMBL" id="KAK2754454.1"/>
    </source>
</evidence>
<evidence type="ECO:0000256" key="2">
    <source>
        <dbReference type="SAM" id="SignalP"/>
    </source>
</evidence>
<keyword evidence="2" id="KW-0732">Signal</keyword>
<dbReference type="Proteomes" id="UP001281614">
    <property type="component" value="Unassembled WGS sequence"/>
</dbReference>
<feature type="compositionally biased region" description="Low complexity" evidence="1">
    <location>
        <begin position="225"/>
        <end position="243"/>
    </location>
</feature>
<reference evidence="3" key="1">
    <citation type="submission" date="2023-02" db="EMBL/GenBank/DDBJ databases">
        <title>Colletotrichum kahawae CIFC_Que2 genome sequencing and assembly.</title>
        <authorList>
            <person name="Baroncelli R."/>
        </authorList>
    </citation>
    <scope>NUCLEOTIDE SEQUENCE</scope>
    <source>
        <strain evidence="3">CIFC_Que2</strain>
    </source>
</reference>
<feature type="chain" id="PRO_5042242696" description="Secreted protein" evidence="2">
    <location>
        <begin position="18"/>
        <end position="351"/>
    </location>
</feature>
<accession>A0AAD9Y9X8</accession>
<organism evidence="3 4">
    <name type="scientific">Colletotrichum kahawae</name>
    <name type="common">Coffee berry disease fungus</name>
    <dbReference type="NCBI Taxonomy" id="34407"/>
    <lineage>
        <taxon>Eukaryota</taxon>
        <taxon>Fungi</taxon>
        <taxon>Dikarya</taxon>
        <taxon>Ascomycota</taxon>
        <taxon>Pezizomycotina</taxon>
        <taxon>Sordariomycetes</taxon>
        <taxon>Hypocreomycetidae</taxon>
        <taxon>Glomerellales</taxon>
        <taxon>Glomerellaceae</taxon>
        <taxon>Colletotrichum</taxon>
        <taxon>Colletotrichum gloeosporioides species complex</taxon>
    </lineage>
</organism>
<dbReference type="InterPro" id="IPR046312">
    <property type="entry name" value="DUF6454"/>
</dbReference>
<sequence length="351" mass="38378">MNLASLILTLLPATALTMPNITRPNPQLPLAPIPLPPPGPSHSGPQIIKALTSLSRTTTPRLTLIAKIPLEGPLWEPEGIVRLAPTPSTPEDERFWVSAGEYTTPTSKYPNGEWRDGTDRTPGAGFAHFVIFNGRGKRLGDWVVTQEGDIEYHNGGLDYDGTHIWATLSQYRPNSTATIIKIDPANLTLERMFAVGDHQGGIIHATTSHALTTLTWGGRKATRWTLSPSSPQQQQQQHPLTPSVSPAAETINPSHWIDYQDCKFLGYHDGRPVMLCSGIATLAPGVEVGGLAIVDVETMVPVWEVPFMERTKAQGVLVTKNPMDVAVVDGRVRLYFAPEEGESVLYVYELQ</sequence>
<keyword evidence="4" id="KW-1185">Reference proteome</keyword>
<evidence type="ECO:0000256" key="1">
    <source>
        <dbReference type="SAM" id="MobiDB-lite"/>
    </source>
</evidence>
<feature type="signal peptide" evidence="2">
    <location>
        <begin position="1"/>
        <end position="17"/>
    </location>
</feature>
<dbReference type="InterPro" id="IPR011044">
    <property type="entry name" value="Quino_amine_DH_bsu"/>
</dbReference>
<dbReference type="AlphaFoldDB" id="A0AAD9Y9X8"/>